<protein>
    <recommendedName>
        <fullName evidence="6">OmpA-like domain-containing protein</fullName>
    </recommendedName>
</protein>
<dbReference type="SUPFAM" id="SSF103088">
    <property type="entry name" value="OmpA-like"/>
    <property type="match status" value="1"/>
</dbReference>
<comment type="caution">
    <text evidence="7">The sequence shown here is derived from an EMBL/GenBank/DDBJ whole genome shotgun (WGS) entry which is preliminary data.</text>
</comment>
<proteinExistence type="predicted"/>
<feature type="domain" description="OmpA-like" evidence="6">
    <location>
        <begin position="17"/>
        <end position="133"/>
    </location>
</feature>
<dbReference type="Proteomes" id="UP000215616">
    <property type="component" value="Unassembled WGS sequence"/>
</dbReference>
<evidence type="ECO:0000313" key="7">
    <source>
        <dbReference type="EMBL" id="OYX00640.1"/>
    </source>
</evidence>
<dbReference type="PROSITE" id="PS51123">
    <property type="entry name" value="OMPA_2"/>
    <property type="match status" value="1"/>
</dbReference>
<keyword evidence="3" id="KW-0998">Cell outer membrane</keyword>
<dbReference type="PRINTS" id="PR01021">
    <property type="entry name" value="OMPADOMAIN"/>
</dbReference>
<dbReference type="PANTHER" id="PTHR30329:SF21">
    <property type="entry name" value="LIPOPROTEIN YIAD-RELATED"/>
    <property type="match status" value="1"/>
</dbReference>
<dbReference type="InterPro" id="IPR006690">
    <property type="entry name" value="OMPA-like_CS"/>
</dbReference>
<evidence type="ECO:0000256" key="3">
    <source>
        <dbReference type="ARBA" id="ARBA00023237"/>
    </source>
</evidence>
<dbReference type="Gene3D" id="3.30.1330.60">
    <property type="entry name" value="OmpA-like domain"/>
    <property type="match status" value="1"/>
</dbReference>
<keyword evidence="2 4" id="KW-0472">Membrane</keyword>
<gene>
    <name evidence="7" type="ORF">B7Z12_15715</name>
</gene>
<dbReference type="PANTHER" id="PTHR30329">
    <property type="entry name" value="STATOR ELEMENT OF FLAGELLAR MOTOR COMPLEX"/>
    <property type="match status" value="1"/>
</dbReference>
<dbReference type="PROSITE" id="PS01068">
    <property type="entry name" value="OMPA_1"/>
    <property type="match status" value="1"/>
</dbReference>
<dbReference type="AlphaFoldDB" id="A0A258CYB7"/>
<evidence type="ECO:0000313" key="8">
    <source>
        <dbReference type="Proteomes" id="UP000215616"/>
    </source>
</evidence>
<dbReference type="InterPro" id="IPR050330">
    <property type="entry name" value="Bact_OuterMem_StrucFunc"/>
</dbReference>
<evidence type="ECO:0000256" key="4">
    <source>
        <dbReference type="PROSITE-ProRule" id="PRU00473"/>
    </source>
</evidence>
<evidence type="ECO:0000256" key="5">
    <source>
        <dbReference type="SAM" id="MobiDB-lite"/>
    </source>
</evidence>
<evidence type="ECO:0000259" key="6">
    <source>
        <dbReference type="PROSITE" id="PS51123"/>
    </source>
</evidence>
<dbReference type="Pfam" id="PF00691">
    <property type="entry name" value="OmpA"/>
    <property type="match status" value="1"/>
</dbReference>
<reference evidence="7 8" key="1">
    <citation type="submission" date="2017-03" db="EMBL/GenBank/DDBJ databases">
        <title>Lifting the veil on microbial sulfur biogeochemistry in mining wastewaters.</title>
        <authorList>
            <person name="Kantor R.S."/>
            <person name="Colenbrander Nelson T."/>
            <person name="Marshall S."/>
            <person name="Bennett D."/>
            <person name="Apte S."/>
            <person name="Camacho D."/>
            <person name="Thomas B.C."/>
            <person name="Warren L.A."/>
            <person name="Banfield J.F."/>
        </authorList>
    </citation>
    <scope>NUCLEOTIDE SEQUENCE [LARGE SCALE GENOMIC DNA]</scope>
    <source>
        <strain evidence="7">32-67-7</strain>
    </source>
</reference>
<evidence type="ECO:0000256" key="2">
    <source>
        <dbReference type="ARBA" id="ARBA00023136"/>
    </source>
</evidence>
<accession>A0A258CYB7</accession>
<feature type="region of interest" description="Disordered" evidence="5">
    <location>
        <begin position="111"/>
        <end position="133"/>
    </location>
</feature>
<evidence type="ECO:0000256" key="1">
    <source>
        <dbReference type="ARBA" id="ARBA00004442"/>
    </source>
</evidence>
<feature type="non-terminal residue" evidence="7">
    <location>
        <position position="1"/>
    </location>
</feature>
<comment type="subcellular location">
    <subcellularLocation>
        <location evidence="1">Cell outer membrane</location>
    </subcellularLocation>
</comment>
<name>A0A258CYB7_CAUVI</name>
<dbReference type="CDD" id="cd07185">
    <property type="entry name" value="OmpA_C-like"/>
    <property type="match status" value="1"/>
</dbReference>
<dbReference type="InterPro" id="IPR006664">
    <property type="entry name" value="OMP_bac"/>
</dbReference>
<feature type="compositionally biased region" description="Polar residues" evidence="5">
    <location>
        <begin position="124"/>
        <end position="133"/>
    </location>
</feature>
<dbReference type="InterPro" id="IPR036737">
    <property type="entry name" value="OmpA-like_sf"/>
</dbReference>
<sequence length="133" mass="13984">PPPPQPAPPPPPPPPPAAPAYEAREFVVYFPFDQYVLTPEAQAVVQQAADYAKGGSATRVVVTGHTDTSGSDAYNRKLSERRARAVADGLVSMGLNATTVAVDWKGESAPAVATGDGVKEPLNRRSSVSINFQ</sequence>
<dbReference type="GO" id="GO:0009279">
    <property type="term" value="C:cell outer membrane"/>
    <property type="evidence" value="ECO:0007669"/>
    <property type="project" value="UniProtKB-SubCell"/>
</dbReference>
<dbReference type="EMBL" id="NCDQ01000297">
    <property type="protein sequence ID" value="OYX00640.1"/>
    <property type="molecule type" value="Genomic_DNA"/>
</dbReference>
<dbReference type="InterPro" id="IPR006665">
    <property type="entry name" value="OmpA-like"/>
</dbReference>
<organism evidence="7 8">
    <name type="scientific">Caulobacter vibrioides</name>
    <name type="common">Caulobacter crescentus</name>
    <dbReference type="NCBI Taxonomy" id="155892"/>
    <lineage>
        <taxon>Bacteria</taxon>
        <taxon>Pseudomonadati</taxon>
        <taxon>Pseudomonadota</taxon>
        <taxon>Alphaproteobacteria</taxon>
        <taxon>Caulobacterales</taxon>
        <taxon>Caulobacteraceae</taxon>
        <taxon>Caulobacter</taxon>
    </lineage>
</organism>